<organism evidence="6 7">
    <name type="scientific">Rothia terrae</name>
    <dbReference type="NCBI Taxonomy" id="396015"/>
    <lineage>
        <taxon>Bacteria</taxon>
        <taxon>Bacillati</taxon>
        <taxon>Actinomycetota</taxon>
        <taxon>Actinomycetes</taxon>
        <taxon>Micrococcales</taxon>
        <taxon>Micrococcaceae</taxon>
        <taxon>Rothia</taxon>
    </lineage>
</organism>
<dbReference type="GeneID" id="96624014"/>
<dbReference type="InterPro" id="IPR036754">
    <property type="entry name" value="YbaK/aa-tRNA-synt-asso_dom_sf"/>
</dbReference>
<dbReference type="GO" id="GO:0002161">
    <property type="term" value="F:aminoacyl-tRNA deacylase activity"/>
    <property type="evidence" value="ECO:0007669"/>
    <property type="project" value="InterPro"/>
</dbReference>
<gene>
    <name evidence="6" type="primary">ybaK</name>
    <name evidence="6" type="ORF">IDM49_07160</name>
</gene>
<name>A0A7H2BBJ0_9MICC</name>
<dbReference type="NCBIfam" id="TIGR00011">
    <property type="entry name" value="YbaK_EbsC"/>
    <property type="match status" value="1"/>
</dbReference>
<evidence type="ECO:0000256" key="2">
    <source>
        <dbReference type="ARBA" id="ARBA00022917"/>
    </source>
</evidence>
<dbReference type="EC" id="4.2.-.-" evidence="4"/>
<dbReference type="GO" id="GO:0006412">
    <property type="term" value="P:translation"/>
    <property type="evidence" value="ECO:0007669"/>
    <property type="project" value="UniProtKB-KW"/>
</dbReference>
<dbReference type="SUPFAM" id="SSF55826">
    <property type="entry name" value="YbaK/ProRS associated domain"/>
    <property type="match status" value="1"/>
</dbReference>
<evidence type="ECO:0000256" key="1">
    <source>
        <dbReference type="ARBA" id="ARBA00009798"/>
    </source>
</evidence>
<dbReference type="Proteomes" id="UP000516404">
    <property type="component" value="Chromosome"/>
</dbReference>
<dbReference type="PANTHER" id="PTHR30411:SF0">
    <property type="entry name" value="CYS-TRNA(PRO)_CYS-TRNA(CYS) DEACYLASE YBAK"/>
    <property type="match status" value="1"/>
</dbReference>
<evidence type="ECO:0000313" key="6">
    <source>
        <dbReference type="EMBL" id="QNV37036.1"/>
    </source>
</evidence>
<dbReference type="RefSeq" id="WP_190724006.1">
    <property type="nucleotide sequence ID" value="NZ_CP061539.1"/>
</dbReference>
<dbReference type="CDD" id="cd00002">
    <property type="entry name" value="YbaK_deacylase"/>
    <property type="match status" value="1"/>
</dbReference>
<protein>
    <recommendedName>
        <fullName evidence="4">Cys-tRNA(Pro)/Cys-tRNA(Cys) deacylase</fullName>
        <ecNumber evidence="4">4.2.-.-</ecNumber>
    </recommendedName>
</protein>
<sequence>MGKKKKATASTAAIALLTEKGVPFEILEYEHEEGNKNFGVEAAEKLGRSPEQVYKTLMVNHEKDYAVAIVPVGGKLNVKAAAAALGWKSAKLADPAVAQKRTGYVVGGISPLSQKTAHPTLLDAGAQNFDTVLVSGGKRGCDVELSPNDLLALTNGSYADIAAEA</sequence>
<accession>A0A7H2BBJ0</accession>
<keyword evidence="3 4" id="KW-0456">Lyase</keyword>
<dbReference type="PIRSF" id="PIRSF006181">
    <property type="entry name" value="EbsC_YbaK"/>
    <property type="match status" value="1"/>
</dbReference>
<dbReference type="AlphaFoldDB" id="A0A7H2BBJ0"/>
<keyword evidence="2 4" id="KW-0648">Protein biosynthesis</keyword>
<evidence type="ECO:0000256" key="3">
    <source>
        <dbReference type="ARBA" id="ARBA00023239"/>
    </source>
</evidence>
<dbReference type="InterPro" id="IPR007214">
    <property type="entry name" value="YbaK/aa-tRNA-synth-assoc-dom"/>
</dbReference>
<dbReference type="Pfam" id="PF04073">
    <property type="entry name" value="tRNA_edit"/>
    <property type="match status" value="1"/>
</dbReference>
<evidence type="ECO:0000256" key="4">
    <source>
        <dbReference type="PIRNR" id="PIRNR006181"/>
    </source>
</evidence>
<reference evidence="6 7" key="1">
    <citation type="submission" date="2020-09" db="EMBL/GenBank/DDBJ databases">
        <title>Investigation of environmental microbes.</title>
        <authorList>
            <person name="Ou Y."/>
            <person name="Kang Q."/>
        </authorList>
    </citation>
    <scope>NUCLEOTIDE SEQUENCE [LARGE SCALE GENOMIC DNA]</scope>
    <source>
        <strain evidence="6 7">KJZ-14</strain>
    </source>
</reference>
<proteinExistence type="inferred from homology"/>
<dbReference type="EMBL" id="CP061539">
    <property type="protein sequence ID" value="QNV37036.1"/>
    <property type="molecule type" value="Genomic_DNA"/>
</dbReference>
<dbReference type="Gene3D" id="3.90.960.10">
    <property type="entry name" value="YbaK/aminoacyl-tRNA synthetase-associated domain"/>
    <property type="match status" value="1"/>
</dbReference>
<dbReference type="KEGG" id="rter:IDM49_07160"/>
<dbReference type="GO" id="GO:0016829">
    <property type="term" value="F:lyase activity"/>
    <property type="evidence" value="ECO:0007669"/>
    <property type="project" value="UniProtKB-KW"/>
</dbReference>
<dbReference type="InterPro" id="IPR004369">
    <property type="entry name" value="Prolyl-tRNA_editing_YbaK/EbsC"/>
</dbReference>
<keyword evidence="7" id="KW-1185">Reference proteome</keyword>
<dbReference type="PANTHER" id="PTHR30411">
    <property type="entry name" value="CYTOPLASMIC PROTEIN"/>
    <property type="match status" value="1"/>
</dbReference>
<comment type="similarity">
    <text evidence="1 4">Belongs to the prolyl-tRNA editing family. YbaK/EbsC subfamily.</text>
</comment>
<evidence type="ECO:0000313" key="7">
    <source>
        <dbReference type="Proteomes" id="UP000516404"/>
    </source>
</evidence>
<feature type="domain" description="YbaK/aminoacyl-tRNA synthetase-associated" evidence="5">
    <location>
        <begin position="41"/>
        <end position="152"/>
    </location>
</feature>
<evidence type="ECO:0000259" key="5">
    <source>
        <dbReference type="Pfam" id="PF04073"/>
    </source>
</evidence>